<proteinExistence type="predicted"/>
<protein>
    <submittedName>
        <fullName evidence="2">Uncharacterized protein</fullName>
    </submittedName>
</protein>
<dbReference type="EMBL" id="NBCO01000001">
    <property type="protein sequence ID" value="ORC93831.1"/>
    <property type="molecule type" value="Genomic_DNA"/>
</dbReference>
<reference evidence="2 3" key="1">
    <citation type="submission" date="2017-03" db="EMBL/GenBank/DDBJ databases">
        <title>An alternative strategy for trypanosome survival in the mammalian bloodstream revealed through genome and transcriptome analysis of the ubiquitous bovine parasite Trypanosoma (Megatrypanum) theileri.</title>
        <authorList>
            <person name="Kelly S."/>
            <person name="Ivens A."/>
            <person name="Mott A."/>
            <person name="O'Neill E."/>
            <person name="Emms D."/>
            <person name="Macleod O."/>
            <person name="Voorheis P."/>
            <person name="Matthews J."/>
            <person name="Matthews K."/>
            <person name="Carrington M."/>
        </authorList>
    </citation>
    <scope>NUCLEOTIDE SEQUENCE [LARGE SCALE GENOMIC DNA]</scope>
    <source>
        <strain evidence="2">Edinburgh</strain>
    </source>
</reference>
<evidence type="ECO:0000313" key="3">
    <source>
        <dbReference type="Proteomes" id="UP000192257"/>
    </source>
</evidence>
<dbReference type="AlphaFoldDB" id="A0A1X0PAH9"/>
<name>A0A1X0PAH9_9TRYP</name>
<sequence>MTSSQVLELAKDSSLVLARDVSFPQDEVRAAFETIRAAEEDHYSVLYTVTGRDDKSRNWMAVLCRGMHEAAKMQETFDGSSHVDVYALQKSNVSIAAVASSPRHSRPSLRPAAPLFLREYSVVTRQEAETRAASSAVAPPTPPVKAEEPEKVPEISTVNLREEAPVTRVSLTAMEVVAPSIKEVPKQEKVKELPKESAEKKKKPPSQQQTLFGSMLGGEKHARDSTVSSTKTEPKTKKSRSAKATDESKNKNTTSLLKLAKASKKNKVNTQDRTIASNNTTTNIDNNNNTDPKITSTSRSNGLGLLDEDEEHDNNNGNSSNSEKNSRSNSYLREMEFMNEEPQNLDIVVTAVTNDDIIICDDAPPMVFCAPEASISPLKKEQQQQKKCDAAVSLDQPKLTGFFHPDVGIFQNTYVLEVKTETVFENDEYISRDVVYYRHKENGELISEEEFHRRSIEVSRKVCENAQKTNSTNGSLSDAPSPAAECNERTFIEAARNSKPPKIERLLRSQPKTLMSYFKSASS</sequence>
<organism evidence="2 3">
    <name type="scientific">Trypanosoma theileri</name>
    <dbReference type="NCBI Taxonomy" id="67003"/>
    <lineage>
        <taxon>Eukaryota</taxon>
        <taxon>Discoba</taxon>
        <taxon>Euglenozoa</taxon>
        <taxon>Kinetoplastea</taxon>
        <taxon>Metakinetoplastina</taxon>
        <taxon>Trypanosomatida</taxon>
        <taxon>Trypanosomatidae</taxon>
        <taxon>Trypanosoma</taxon>
    </lineage>
</organism>
<feature type="region of interest" description="Disordered" evidence="1">
    <location>
        <begin position="130"/>
        <end position="154"/>
    </location>
</feature>
<comment type="caution">
    <text evidence="2">The sequence shown here is derived from an EMBL/GenBank/DDBJ whole genome shotgun (WGS) entry which is preliminary data.</text>
</comment>
<dbReference type="RefSeq" id="XP_028887897.1">
    <property type="nucleotide sequence ID" value="XM_029021389.1"/>
</dbReference>
<dbReference type="Proteomes" id="UP000192257">
    <property type="component" value="Unassembled WGS sequence"/>
</dbReference>
<evidence type="ECO:0000256" key="1">
    <source>
        <dbReference type="SAM" id="MobiDB-lite"/>
    </source>
</evidence>
<dbReference type="GeneID" id="39981169"/>
<feature type="compositionally biased region" description="Polar residues" evidence="1">
    <location>
        <begin position="268"/>
        <end position="277"/>
    </location>
</feature>
<feature type="compositionally biased region" description="Basic and acidic residues" evidence="1">
    <location>
        <begin position="186"/>
        <end position="199"/>
    </location>
</feature>
<dbReference type="VEuPathDB" id="TriTrypDB:TM35_000017080"/>
<feature type="region of interest" description="Disordered" evidence="1">
    <location>
        <begin position="186"/>
        <end position="328"/>
    </location>
</feature>
<feature type="compositionally biased region" description="Low complexity" evidence="1">
    <location>
        <begin position="278"/>
        <end position="291"/>
    </location>
</feature>
<accession>A0A1X0PAH9</accession>
<evidence type="ECO:0000313" key="2">
    <source>
        <dbReference type="EMBL" id="ORC93831.1"/>
    </source>
</evidence>
<keyword evidence="3" id="KW-1185">Reference proteome</keyword>
<feature type="compositionally biased region" description="Low complexity" evidence="1">
    <location>
        <begin position="315"/>
        <end position="328"/>
    </location>
</feature>
<dbReference type="OrthoDB" id="267261at2759"/>
<gene>
    <name evidence="2" type="ORF">TM35_000017080</name>
</gene>